<accession>A0A1F6GDM3</accession>
<sequence length="279" mass="31016">MKDGWEVELWVIDDQPVTLKKITLSLVLLVLGLIASRRLTHLLRKKLLSQTHLDESARDATEKGVWYLLVLLVSLASLTIVNIPLTAFTFLGGALAIGVGFGAQNLMNNFISGFIMMFERPIKIGDLIEIDGNFGVIEEIGARCTRVRTLANVHILVPNSTFLEKNITNWTLSSHEVRCGVDIGVAYGTPSRKVEEVLLRVAMKTDRVQAEPKPLVLFQDFGDSSLAFSLYVSIAVKDLIDRRQIESNLRHAIDQAFKEAGLVIAFPQLDVHLIDPRST</sequence>
<feature type="transmembrane region" description="Helical" evidence="7">
    <location>
        <begin position="64"/>
        <end position="81"/>
    </location>
</feature>
<comment type="subcellular location">
    <subcellularLocation>
        <location evidence="1">Cell membrane</location>
        <topology evidence="1">Multi-pass membrane protein</topology>
    </subcellularLocation>
</comment>
<dbReference type="GO" id="GO:0008381">
    <property type="term" value="F:mechanosensitive monoatomic ion channel activity"/>
    <property type="evidence" value="ECO:0007669"/>
    <property type="project" value="UniProtKB-ARBA"/>
</dbReference>
<dbReference type="Gene3D" id="2.30.30.60">
    <property type="match status" value="1"/>
</dbReference>
<protein>
    <recommendedName>
        <fullName evidence="12">Mechanosensitive ion channel protein</fullName>
    </recommendedName>
</protein>
<dbReference type="InterPro" id="IPR006685">
    <property type="entry name" value="MscS_channel_2nd"/>
</dbReference>
<dbReference type="PANTHER" id="PTHR30347:SF1">
    <property type="entry name" value="MECHANOSENSITIVE CHANNEL MSCK"/>
    <property type="match status" value="1"/>
</dbReference>
<dbReference type="Proteomes" id="UP000178449">
    <property type="component" value="Unassembled WGS sequence"/>
</dbReference>
<evidence type="ECO:0000256" key="3">
    <source>
        <dbReference type="ARBA" id="ARBA00022475"/>
    </source>
</evidence>
<keyword evidence="3" id="KW-1003">Cell membrane</keyword>
<comment type="caution">
    <text evidence="10">The sequence shown here is derived from an EMBL/GenBank/DDBJ whole genome shotgun (WGS) entry which is preliminary data.</text>
</comment>
<evidence type="ECO:0000313" key="10">
    <source>
        <dbReference type="EMBL" id="OGG96200.1"/>
    </source>
</evidence>
<dbReference type="SUPFAM" id="SSF50182">
    <property type="entry name" value="Sm-like ribonucleoproteins"/>
    <property type="match status" value="1"/>
</dbReference>
<evidence type="ECO:0000256" key="5">
    <source>
        <dbReference type="ARBA" id="ARBA00022989"/>
    </source>
</evidence>
<feature type="transmembrane region" description="Helical" evidence="7">
    <location>
        <begin position="87"/>
        <end position="107"/>
    </location>
</feature>
<keyword evidence="5 7" id="KW-1133">Transmembrane helix</keyword>
<dbReference type="Pfam" id="PF21082">
    <property type="entry name" value="MS_channel_3rd"/>
    <property type="match status" value="1"/>
</dbReference>
<feature type="domain" description="Mechanosensitive ion channel MscS C-terminal" evidence="9">
    <location>
        <begin position="181"/>
        <end position="263"/>
    </location>
</feature>
<evidence type="ECO:0008006" key="12">
    <source>
        <dbReference type="Google" id="ProtNLM"/>
    </source>
</evidence>
<organism evidence="10 11">
    <name type="scientific">Candidatus Lambdaproteobacteria bacterium RIFOXYD2_FULL_50_16</name>
    <dbReference type="NCBI Taxonomy" id="1817772"/>
    <lineage>
        <taxon>Bacteria</taxon>
        <taxon>Pseudomonadati</taxon>
        <taxon>Pseudomonadota</taxon>
        <taxon>Candidatus Lambdaproteobacteria</taxon>
    </lineage>
</organism>
<evidence type="ECO:0000256" key="2">
    <source>
        <dbReference type="ARBA" id="ARBA00008017"/>
    </source>
</evidence>
<dbReference type="InterPro" id="IPR023408">
    <property type="entry name" value="MscS_beta-dom_sf"/>
</dbReference>
<keyword evidence="4 7" id="KW-0812">Transmembrane</keyword>
<evidence type="ECO:0000256" key="4">
    <source>
        <dbReference type="ARBA" id="ARBA00022692"/>
    </source>
</evidence>
<feature type="domain" description="Mechanosensitive ion channel MscS" evidence="8">
    <location>
        <begin position="105"/>
        <end position="171"/>
    </location>
</feature>
<evidence type="ECO:0000256" key="6">
    <source>
        <dbReference type="ARBA" id="ARBA00023136"/>
    </source>
</evidence>
<dbReference type="InterPro" id="IPR011014">
    <property type="entry name" value="MscS_channel_TM-2"/>
</dbReference>
<dbReference type="InterPro" id="IPR010920">
    <property type="entry name" value="LSM_dom_sf"/>
</dbReference>
<dbReference type="SUPFAM" id="SSF82689">
    <property type="entry name" value="Mechanosensitive channel protein MscS (YggB), C-terminal domain"/>
    <property type="match status" value="1"/>
</dbReference>
<gene>
    <name evidence="10" type="ORF">A2527_04650</name>
</gene>
<dbReference type="InterPro" id="IPR011066">
    <property type="entry name" value="MscS_channel_C_sf"/>
</dbReference>
<dbReference type="AlphaFoldDB" id="A0A1F6GDM3"/>
<dbReference type="Pfam" id="PF00924">
    <property type="entry name" value="MS_channel_2nd"/>
    <property type="match status" value="1"/>
</dbReference>
<dbReference type="GO" id="GO:0005886">
    <property type="term" value="C:plasma membrane"/>
    <property type="evidence" value="ECO:0007669"/>
    <property type="project" value="UniProtKB-SubCell"/>
</dbReference>
<evidence type="ECO:0000259" key="9">
    <source>
        <dbReference type="Pfam" id="PF21082"/>
    </source>
</evidence>
<dbReference type="EMBL" id="MFNE01000018">
    <property type="protein sequence ID" value="OGG96200.1"/>
    <property type="molecule type" value="Genomic_DNA"/>
</dbReference>
<evidence type="ECO:0000256" key="1">
    <source>
        <dbReference type="ARBA" id="ARBA00004651"/>
    </source>
</evidence>
<feature type="transmembrane region" description="Helical" evidence="7">
    <location>
        <begin position="22"/>
        <end position="43"/>
    </location>
</feature>
<dbReference type="InterPro" id="IPR049278">
    <property type="entry name" value="MS_channel_C"/>
</dbReference>
<dbReference type="SUPFAM" id="SSF82861">
    <property type="entry name" value="Mechanosensitive channel protein MscS (YggB), transmembrane region"/>
    <property type="match status" value="1"/>
</dbReference>
<evidence type="ECO:0000259" key="8">
    <source>
        <dbReference type="Pfam" id="PF00924"/>
    </source>
</evidence>
<evidence type="ECO:0000256" key="7">
    <source>
        <dbReference type="SAM" id="Phobius"/>
    </source>
</evidence>
<keyword evidence="6 7" id="KW-0472">Membrane</keyword>
<name>A0A1F6GDM3_9PROT</name>
<dbReference type="Gene3D" id="1.10.287.1260">
    <property type="match status" value="1"/>
</dbReference>
<dbReference type="PANTHER" id="PTHR30347">
    <property type="entry name" value="POTASSIUM CHANNEL RELATED"/>
    <property type="match status" value="1"/>
</dbReference>
<dbReference type="STRING" id="1817772.A2527_04650"/>
<dbReference type="InterPro" id="IPR052702">
    <property type="entry name" value="MscS-like_channel"/>
</dbReference>
<dbReference type="Gene3D" id="3.30.70.100">
    <property type="match status" value="1"/>
</dbReference>
<proteinExistence type="inferred from homology"/>
<evidence type="ECO:0000313" key="11">
    <source>
        <dbReference type="Proteomes" id="UP000178449"/>
    </source>
</evidence>
<comment type="similarity">
    <text evidence="2">Belongs to the MscS (TC 1.A.23) family.</text>
</comment>
<reference evidence="10 11" key="1">
    <citation type="journal article" date="2016" name="Nat. Commun.">
        <title>Thousands of microbial genomes shed light on interconnected biogeochemical processes in an aquifer system.</title>
        <authorList>
            <person name="Anantharaman K."/>
            <person name="Brown C.T."/>
            <person name="Hug L.A."/>
            <person name="Sharon I."/>
            <person name="Castelle C.J."/>
            <person name="Probst A.J."/>
            <person name="Thomas B.C."/>
            <person name="Singh A."/>
            <person name="Wilkins M.J."/>
            <person name="Karaoz U."/>
            <person name="Brodie E.L."/>
            <person name="Williams K.H."/>
            <person name="Hubbard S.S."/>
            <person name="Banfield J.F."/>
        </authorList>
    </citation>
    <scope>NUCLEOTIDE SEQUENCE [LARGE SCALE GENOMIC DNA]</scope>
</reference>